<dbReference type="AlphaFoldDB" id="A0A1E5QPG0"/>
<dbReference type="InterPro" id="IPR050400">
    <property type="entry name" value="Bact_Cytoskel_RodZ"/>
</dbReference>
<name>A0A1E5QPG0_9CYAN</name>
<dbReference type="SUPFAM" id="SSF47413">
    <property type="entry name" value="lambda repressor-like DNA-binding domains"/>
    <property type="match status" value="1"/>
</dbReference>
<feature type="domain" description="HTH cro/C1-type" evidence="3">
    <location>
        <begin position="28"/>
        <end position="88"/>
    </location>
</feature>
<evidence type="ECO:0000313" key="4">
    <source>
        <dbReference type="EMBL" id="OEJ76539.1"/>
    </source>
</evidence>
<dbReference type="InterPro" id="IPR010982">
    <property type="entry name" value="Lambda_DNA-bd_dom_sf"/>
</dbReference>
<feature type="compositionally biased region" description="Low complexity" evidence="1">
    <location>
        <begin position="141"/>
        <end position="154"/>
    </location>
</feature>
<organism evidence="4">
    <name type="scientific">Desertifilum tharense IPPAS B-1220</name>
    <dbReference type="NCBI Taxonomy" id="1781255"/>
    <lineage>
        <taxon>Bacteria</taxon>
        <taxon>Bacillati</taxon>
        <taxon>Cyanobacteriota</taxon>
        <taxon>Cyanophyceae</taxon>
        <taxon>Desertifilales</taxon>
        <taxon>Desertifilaceae</taxon>
        <taxon>Desertifilum</taxon>
    </lineage>
</organism>
<dbReference type="Gene3D" id="1.10.260.40">
    <property type="entry name" value="lambda repressor-like DNA-binding domains"/>
    <property type="match status" value="1"/>
</dbReference>
<dbReference type="InterPro" id="IPR025194">
    <property type="entry name" value="RodZ-like_C"/>
</dbReference>
<dbReference type="PROSITE" id="PS50943">
    <property type="entry name" value="HTH_CROC1"/>
    <property type="match status" value="1"/>
</dbReference>
<dbReference type="STRING" id="1781255.BH720_04110"/>
<evidence type="ECO:0000256" key="1">
    <source>
        <dbReference type="SAM" id="MobiDB-lite"/>
    </source>
</evidence>
<dbReference type="PANTHER" id="PTHR34475">
    <property type="match status" value="1"/>
</dbReference>
<keyword evidence="2" id="KW-0812">Transmembrane</keyword>
<evidence type="ECO:0000259" key="3">
    <source>
        <dbReference type="PROSITE" id="PS50943"/>
    </source>
</evidence>
<keyword evidence="2" id="KW-1133">Transmembrane helix</keyword>
<feature type="transmembrane region" description="Helical" evidence="2">
    <location>
        <begin position="116"/>
        <end position="137"/>
    </location>
</feature>
<feature type="compositionally biased region" description="Polar residues" evidence="1">
    <location>
        <begin position="155"/>
        <end position="171"/>
    </location>
</feature>
<dbReference type="GO" id="GO:0003677">
    <property type="term" value="F:DNA binding"/>
    <property type="evidence" value="ECO:0007669"/>
    <property type="project" value="InterPro"/>
</dbReference>
<dbReference type="CDD" id="cd00093">
    <property type="entry name" value="HTH_XRE"/>
    <property type="match status" value="1"/>
</dbReference>
<gene>
    <name evidence="4" type="ORF">BH720_04110</name>
</gene>
<reference evidence="4" key="1">
    <citation type="submission" date="2016-09" db="EMBL/GenBank/DDBJ databases">
        <title>Draft genome of thermotolerant cyanobacterium Desertifilum sp. strain IPPAS B-1220.</title>
        <authorList>
            <person name="Sinetova M.A."/>
            <person name="Bolakhan K."/>
            <person name="Zayadan B.K."/>
            <person name="Mironov K.S."/>
            <person name="Ustinova V."/>
            <person name="Kupriyanova E.V."/>
            <person name="Sidorov R.A."/>
            <person name="Skrypnik A.N."/>
            <person name="Gogoleva N.E."/>
            <person name="Gogolev Y.V."/>
            <person name="Los D.A."/>
        </authorList>
    </citation>
    <scope>NUCLEOTIDE SEQUENCE [LARGE SCALE GENOMIC DNA]</scope>
    <source>
        <strain evidence="4">IPPAS B-1220</strain>
    </source>
</reference>
<feature type="region of interest" description="Disordered" evidence="1">
    <location>
        <begin position="141"/>
        <end position="171"/>
    </location>
</feature>
<dbReference type="Pfam" id="PF13464">
    <property type="entry name" value="RodZ_C"/>
    <property type="match status" value="1"/>
</dbReference>
<sequence length="275" mass="30287">MKKDKQRNSYHVEQAQRIELLTDLGRYLRQARQDKALSLAQVADQTRIPQRLLQALEDGQLDRLPEPIYIKCFLRRYADALGIDGEEFSSPFPTDPIQIPVRGSWLRLPSAQLQPIHLYLLYVALIFVSVNGLSHVVGQSSNQAQEQNSEEQVNPTASQESPVTQQALATRPMSATATLPVTLQGTAVGSSDGEPVRVSLKFNAQSWVRIEADGKTAFEGILPEGTQRTWVANQQLIIRAGNAGGVMVTLNDGQTQKLGEPGAVEEVTFKAKSRS</sequence>
<evidence type="ECO:0000256" key="2">
    <source>
        <dbReference type="SAM" id="Phobius"/>
    </source>
</evidence>
<accession>A0A1E5QPG0</accession>
<dbReference type="OrthoDB" id="422634at2"/>
<dbReference type="RefSeq" id="WP_069965892.1">
    <property type="nucleotide sequence ID" value="NZ_CM124774.1"/>
</dbReference>
<dbReference type="EMBL" id="MJGC01000037">
    <property type="protein sequence ID" value="OEJ76539.1"/>
    <property type="molecule type" value="Genomic_DNA"/>
</dbReference>
<dbReference type="Pfam" id="PF13413">
    <property type="entry name" value="HTH_25"/>
    <property type="match status" value="1"/>
</dbReference>
<dbReference type="InterPro" id="IPR001387">
    <property type="entry name" value="Cro/C1-type_HTH"/>
</dbReference>
<protein>
    <recommendedName>
        <fullName evidence="3">HTH cro/C1-type domain-containing protein</fullName>
    </recommendedName>
</protein>
<keyword evidence="2" id="KW-0472">Membrane</keyword>
<comment type="caution">
    <text evidence="4">The sequence shown here is derived from an EMBL/GenBank/DDBJ whole genome shotgun (WGS) entry which is preliminary data.</text>
</comment>
<dbReference type="PANTHER" id="PTHR34475:SF1">
    <property type="entry name" value="CYTOSKELETON PROTEIN RODZ"/>
    <property type="match status" value="1"/>
</dbReference>
<proteinExistence type="predicted"/>